<sequence length="160" mass="17237">MTLSPQHWPLLCLGLGSVSTTQRAPQAPNWGLFLFVTQKPSWALGLPRVLKCAGKVGFPPSRKATEVTGGEKGSSWVMTAEGTLPLSQVVTSLPLLPGTETQDQESQEALQFLGVKRKVSCMSWEERTVVGAQVAVGSLVIRGSFWETLPLCWLSLSCAP</sequence>
<reference evidence="1 2" key="1">
    <citation type="journal article" date="2020" name="Nature">
        <title>Six reference-quality genomes reveal evolution of bat adaptations.</title>
        <authorList>
            <person name="Jebb D."/>
            <person name="Huang Z."/>
            <person name="Pippel M."/>
            <person name="Hughes G.M."/>
            <person name="Lavrichenko K."/>
            <person name="Devanna P."/>
            <person name="Winkler S."/>
            <person name="Jermiin L.S."/>
            <person name="Skirmuntt E.C."/>
            <person name="Katzourakis A."/>
            <person name="Burkitt-Gray L."/>
            <person name="Ray D.A."/>
            <person name="Sullivan K.A.M."/>
            <person name="Roscito J.G."/>
            <person name="Kirilenko B.M."/>
            <person name="Davalos L.M."/>
            <person name="Corthals A.P."/>
            <person name="Power M.L."/>
            <person name="Jones G."/>
            <person name="Ransome R.D."/>
            <person name="Dechmann D.K.N."/>
            <person name="Locatelli A.G."/>
            <person name="Puechmaille S.J."/>
            <person name="Fedrigo O."/>
            <person name="Jarvis E.D."/>
            <person name="Hiller M."/>
            <person name="Vernes S.C."/>
            <person name="Myers E.W."/>
            <person name="Teeling E.C."/>
        </authorList>
    </citation>
    <scope>NUCLEOTIDE SEQUENCE [LARGE SCALE GENOMIC DNA]</scope>
    <source>
        <strain evidence="1">MMyoMyo1</strain>
        <tissue evidence="1">Flight muscle</tissue>
    </source>
</reference>
<evidence type="ECO:0000313" key="1">
    <source>
        <dbReference type="EMBL" id="KAF6285875.1"/>
    </source>
</evidence>
<protein>
    <submittedName>
        <fullName evidence="1">Uncharacterized protein</fullName>
    </submittedName>
</protein>
<name>A0A7J7SCC2_MYOMY</name>
<keyword evidence="2" id="KW-1185">Reference proteome</keyword>
<gene>
    <name evidence="1" type="ORF">mMyoMyo1_009446</name>
</gene>
<dbReference type="AlphaFoldDB" id="A0A7J7SCC2"/>
<accession>A0A7J7SCC2</accession>
<evidence type="ECO:0000313" key="2">
    <source>
        <dbReference type="Proteomes" id="UP000527355"/>
    </source>
</evidence>
<comment type="caution">
    <text evidence="1">The sequence shown here is derived from an EMBL/GenBank/DDBJ whole genome shotgun (WGS) entry which is preliminary data.</text>
</comment>
<organism evidence="1 2">
    <name type="scientific">Myotis myotis</name>
    <name type="common">Greater mouse-eared bat</name>
    <name type="synonym">Vespertilio myotis</name>
    <dbReference type="NCBI Taxonomy" id="51298"/>
    <lineage>
        <taxon>Eukaryota</taxon>
        <taxon>Metazoa</taxon>
        <taxon>Chordata</taxon>
        <taxon>Craniata</taxon>
        <taxon>Vertebrata</taxon>
        <taxon>Euteleostomi</taxon>
        <taxon>Mammalia</taxon>
        <taxon>Eutheria</taxon>
        <taxon>Laurasiatheria</taxon>
        <taxon>Chiroptera</taxon>
        <taxon>Yangochiroptera</taxon>
        <taxon>Vespertilionidae</taxon>
        <taxon>Myotis</taxon>
    </lineage>
</organism>
<dbReference type="EMBL" id="JABWUV010000019">
    <property type="protein sequence ID" value="KAF6285875.1"/>
    <property type="molecule type" value="Genomic_DNA"/>
</dbReference>
<dbReference type="Proteomes" id="UP000527355">
    <property type="component" value="Unassembled WGS sequence"/>
</dbReference>
<proteinExistence type="predicted"/>